<feature type="transmembrane region" description="Helical" evidence="2">
    <location>
        <begin position="33"/>
        <end position="55"/>
    </location>
</feature>
<evidence type="ECO:0000256" key="1">
    <source>
        <dbReference type="SAM" id="MobiDB-lite"/>
    </source>
</evidence>
<dbReference type="AlphaFoldDB" id="A0A914HGH8"/>
<keyword evidence="2" id="KW-0472">Membrane</keyword>
<dbReference type="WBParaSite" id="Gr19_v10_g17289.t1">
    <property type="protein sequence ID" value="Gr19_v10_g17289.t1"/>
    <property type="gene ID" value="Gr19_v10_g17289"/>
</dbReference>
<keyword evidence="2" id="KW-0812">Transmembrane</keyword>
<keyword evidence="2" id="KW-1133">Transmembrane helix</keyword>
<feature type="transmembrane region" description="Helical" evidence="2">
    <location>
        <begin position="67"/>
        <end position="89"/>
    </location>
</feature>
<accession>A0A914HGH8</accession>
<sequence>MAQYVPWYYKRSPPIFCGICVPVYMGVWPARKFVVILGFLLFLIGVLLLLGLLLTCVAVECSAVAGALLPFALVLIIAGLLILHCGWAAHLLDVGEGMPYGEQSTTKTVSTSGRTKRTTAPKGEEEPVFEEIEGKEPPPEIKHGFWQFEEREAWQTVANPYPINYTLKPVIERQPYVP</sequence>
<evidence type="ECO:0000313" key="4">
    <source>
        <dbReference type="WBParaSite" id="Gr19_v10_g17289.t1"/>
    </source>
</evidence>
<feature type="region of interest" description="Disordered" evidence="1">
    <location>
        <begin position="103"/>
        <end position="140"/>
    </location>
</feature>
<protein>
    <submittedName>
        <fullName evidence="4">Uncharacterized protein</fullName>
    </submittedName>
</protein>
<evidence type="ECO:0000256" key="2">
    <source>
        <dbReference type="SAM" id="Phobius"/>
    </source>
</evidence>
<dbReference type="Proteomes" id="UP000887572">
    <property type="component" value="Unplaced"/>
</dbReference>
<organism evidence="3 4">
    <name type="scientific">Globodera rostochiensis</name>
    <name type="common">Golden nematode worm</name>
    <name type="synonym">Heterodera rostochiensis</name>
    <dbReference type="NCBI Taxonomy" id="31243"/>
    <lineage>
        <taxon>Eukaryota</taxon>
        <taxon>Metazoa</taxon>
        <taxon>Ecdysozoa</taxon>
        <taxon>Nematoda</taxon>
        <taxon>Chromadorea</taxon>
        <taxon>Rhabditida</taxon>
        <taxon>Tylenchina</taxon>
        <taxon>Tylenchomorpha</taxon>
        <taxon>Tylenchoidea</taxon>
        <taxon>Heteroderidae</taxon>
        <taxon>Heteroderinae</taxon>
        <taxon>Globodera</taxon>
    </lineage>
</organism>
<proteinExistence type="predicted"/>
<feature type="compositionally biased region" description="Polar residues" evidence="1">
    <location>
        <begin position="103"/>
        <end position="113"/>
    </location>
</feature>
<evidence type="ECO:0000313" key="3">
    <source>
        <dbReference type="Proteomes" id="UP000887572"/>
    </source>
</evidence>
<name>A0A914HGH8_GLORO</name>
<reference evidence="4" key="1">
    <citation type="submission" date="2022-11" db="UniProtKB">
        <authorList>
            <consortium name="WormBaseParasite"/>
        </authorList>
    </citation>
    <scope>IDENTIFICATION</scope>
</reference>
<keyword evidence="3" id="KW-1185">Reference proteome</keyword>